<dbReference type="InterPro" id="IPR027417">
    <property type="entry name" value="P-loop_NTPase"/>
</dbReference>
<feature type="region of interest" description="Disordered" evidence="2">
    <location>
        <begin position="1"/>
        <end position="20"/>
    </location>
</feature>
<reference evidence="4" key="1">
    <citation type="submission" date="2021-02" db="EMBL/GenBank/DDBJ databases">
        <authorList>
            <person name="Nowell W R."/>
        </authorList>
    </citation>
    <scope>NUCLEOTIDE SEQUENCE</scope>
</reference>
<keyword evidence="1" id="KW-0175">Coiled coil</keyword>
<sequence length="1051" mass="120374">MPVSEMKRPTTTPKQSSTTQPEVLEDLNITIRIKLKYPKVNEFVDQLNQPNETLTIHGKPISVLHLYALRSTSKPIDMSNQTERLVYRPNLLIRKNDKFGPWNFNRLLNLIELDYRPATTGNQFPKLWYTTTSTSVSVTIIPYTEPTHDGTEVDTSTDSSEAMNTLKDLLKSIGRQNNYGDEDVENWLNDLKGENITKIEHLQNAVMNESLWEKLDKVRPAVKQLIYDYVQLNITASGVDQTNDPYKDSPATLLADIHRVKRYFYDAIGKRDQLTYLDRDAVDLAIDELRKFYDDDGNILSTIHEYLRTFCVQTTGATEQEIEKNRIVWKDDLRQLEAERVALREKHDSAKDDLARMRKTLETQEMRWSNICEREKIVEKRATELINAATGQASNTGSTTSWRRNIEEARELRTKIEQEKKDAANEVIEARRNFSKLEKETEELSHKFENNSKGIQDRQAKLTLIDANEHRQLKIKIGRGLLLYGPPGTGKSELLKRAAVYAGITMTTVPLAAGELNRPYVGETEKLLIDIMYRANTIPYLMCAMTIDEIDGLVPKRDNNAQQSKVDGISVLLSHIEGVKNIPNLVVFGATNRRNMMDDAFLRRMQAKCFVGRPSPAIRKKMLRPLLTKDLKDFTNERLDFLVKITTNFSGAAVGALKSSIVSFLADNATTLSDHTLLSLANNTAREFSCWFGSSTLPEICRIYPNIFQTNATNNPSQQFSLVLQRNKPSGRILIDLQERKCFIELLNGPTLEKELLDDETSLVTLFARIINGCSSRNIDSIQIIDTDFLSKNTAFDENKIIELLATTFAECDEYNRSMFVFDIDSLITLSINDSNMSQSTSISNIQLYRNIREKCKQAFVENKPDNCDNNFIAKEKWIVMVVKHPFLRSRLIEDIDFKQSQEQIDEEKERERKERDDETEKICPKCRRGYILSKTNYGNCQYHDGYIYDLQTKKPVSYDEAEAMLQATILVQKSSSNVSVPKLVWTCCLRIVGSGSPCRTGICGLPEELQRKPIKAEDQIKEVEKYFKEKTNATEKLRALEKAYNELRRS</sequence>
<dbReference type="SUPFAM" id="SSF52540">
    <property type="entry name" value="P-loop containing nucleoside triphosphate hydrolases"/>
    <property type="match status" value="1"/>
</dbReference>
<dbReference type="InterPro" id="IPR003593">
    <property type="entry name" value="AAA+_ATPase"/>
</dbReference>
<dbReference type="EMBL" id="CAJNOJ010000012">
    <property type="protein sequence ID" value="CAF0798973.1"/>
    <property type="molecule type" value="Genomic_DNA"/>
</dbReference>
<evidence type="ECO:0000313" key="4">
    <source>
        <dbReference type="EMBL" id="CAF0798973.1"/>
    </source>
</evidence>
<dbReference type="GO" id="GO:0016887">
    <property type="term" value="F:ATP hydrolysis activity"/>
    <property type="evidence" value="ECO:0007669"/>
    <property type="project" value="InterPro"/>
</dbReference>
<feature type="domain" description="AAA+ ATPase" evidence="3">
    <location>
        <begin position="477"/>
        <end position="615"/>
    </location>
</feature>
<comment type="caution">
    <text evidence="4">The sequence shown here is derived from an EMBL/GenBank/DDBJ whole genome shotgun (WGS) entry which is preliminary data.</text>
</comment>
<dbReference type="PANTHER" id="PTHR23074">
    <property type="entry name" value="AAA DOMAIN-CONTAINING"/>
    <property type="match status" value="1"/>
</dbReference>
<dbReference type="Gene3D" id="1.10.8.60">
    <property type="match status" value="1"/>
</dbReference>
<feature type="compositionally biased region" description="Low complexity" evidence="2">
    <location>
        <begin position="9"/>
        <end position="20"/>
    </location>
</feature>
<dbReference type="SMART" id="SM00382">
    <property type="entry name" value="AAA"/>
    <property type="match status" value="1"/>
</dbReference>
<gene>
    <name evidence="4" type="ORF">EDS130_LOCUS4750</name>
</gene>
<dbReference type="Proteomes" id="UP000663852">
    <property type="component" value="Unassembled WGS sequence"/>
</dbReference>
<dbReference type="Pfam" id="PF00004">
    <property type="entry name" value="AAA"/>
    <property type="match status" value="1"/>
</dbReference>
<evidence type="ECO:0000259" key="3">
    <source>
        <dbReference type="SMART" id="SM00382"/>
    </source>
</evidence>
<evidence type="ECO:0000256" key="1">
    <source>
        <dbReference type="SAM" id="Coils"/>
    </source>
</evidence>
<dbReference type="CDD" id="cd19481">
    <property type="entry name" value="RecA-like_protease"/>
    <property type="match status" value="1"/>
</dbReference>
<protein>
    <recommendedName>
        <fullName evidence="3">AAA+ ATPase domain-containing protein</fullName>
    </recommendedName>
</protein>
<dbReference type="PROSITE" id="PS00674">
    <property type="entry name" value="AAA"/>
    <property type="match status" value="1"/>
</dbReference>
<dbReference type="OrthoDB" id="10018969at2759"/>
<feature type="coiled-coil region" evidence="1">
    <location>
        <begin position="319"/>
        <end position="367"/>
    </location>
</feature>
<feature type="coiled-coil region" evidence="1">
    <location>
        <begin position="1024"/>
        <end position="1051"/>
    </location>
</feature>
<evidence type="ECO:0000256" key="2">
    <source>
        <dbReference type="SAM" id="MobiDB-lite"/>
    </source>
</evidence>
<dbReference type="Gene3D" id="3.40.50.300">
    <property type="entry name" value="P-loop containing nucleotide triphosphate hydrolases"/>
    <property type="match status" value="1"/>
</dbReference>
<accession>A0A813SM62</accession>
<dbReference type="InterPro" id="IPR050304">
    <property type="entry name" value="MT-severing_AAA_ATPase"/>
</dbReference>
<dbReference type="InterPro" id="IPR003959">
    <property type="entry name" value="ATPase_AAA_core"/>
</dbReference>
<dbReference type="GO" id="GO:0005524">
    <property type="term" value="F:ATP binding"/>
    <property type="evidence" value="ECO:0007669"/>
    <property type="project" value="InterPro"/>
</dbReference>
<dbReference type="InterPro" id="IPR003960">
    <property type="entry name" value="ATPase_AAA_CS"/>
</dbReference>
<name>A0A813SM62_ADIRI</name>
<proteinExistence type="predicted"/>
<organism evidence="4 5">
    <name type="scientific">Adineta ricciae</name>
    <name type="common">Rotifer</name>
    <dbReference type="NCBI Taxonomy" id="249248"/>
    <lineage>
        <taxon>Eukaryota</taxon>
        <taxon>Metazoa</taxon>
        <taxon>Spiralia</taxon>
        <taxon>Gnathifera</taxon>
        <taxon>Rotifera</taxon>
        <taxon>Eurotatoria</taxon>
        <taxon>Bdelloidea</taxon>
        <taxon>Adinetida</taxon>
        <taxon>Adinetidae</taxon>
        <taxon>Adineta</taxon>
    </lineage>
</organism>
<evidence type="ECO:0000313" key="5">
    <source>
        <dbReference type="Proteomes" id="UP000663852"/>
    </source>
</evidence>
<dbReference type="PANTHER" id="PTHR23074:SF83">
    <property type="entry name" value="VACUOLAR PROTEIN SORTING-ASSOCIATED PROTEIN 4A"/>
    <property type="match status" value="1"/>
</dbReference>
<feature type="coiled-coil region" evidence="1">
    <location>
        <begin position="406"/>
        <end position="447"/>
    </location>
</feature>
<dbReference type="AlphaFoldDB" id="A0A813SM62"/>